<protein>
    <submittedName>
        <fullName evidence="1">Uncharacterized protein</fullName>
    </submittedName>
</protein>
<dbReference type="EMBL" id="JBIMZQ010000031">
    <property type="protein sequence ID" value="KAL3662524.1"/>
    <property type="molecule type" value="Genomic_DNA"/>
</dbReference>
<keyword evidence="2" id="KW-1185">Reference proteome</keyword>
<proteinExistence type="predicted"/>
<name>A0ABD3FBX1_9STRA</name>
<comment type="caution">
    <text evidence="1">The sequence shown here is derived from an EMBL/GenBank/DDBJ whole genome shotgun (WGS) entry which is preliminary data.</text>
</comment>
<dbReference type="Proteomes" id="UP001632037">
    <property type="component" value="Unassembled WGS sequence"/>
</dbReference>
<gene>
    <name evidence="1" type="ORF">V7S43_012379</name>
</gene>
<dbReference type="AlphaFoldDB" id="A0ABD3FBX1"/>
<organism evidence="1 2">
    <name type="scientific">Phytophthora oleae</name>
    <dbReference type="NCBI Taxonomy" id="2107226"/>
    <lineage>
        <taxon>Eukaryota</taxon>
        <taxon>Sar</taxon>
        <taxon>Stramenopiles</taxon>
        <taxon>Oomycota</taxon>
        <taxon>Peronosporomycetes</taxon>
        <taxon>Peronosporales</taxon>
        <taxon>Peronosporaceae</taxon>
        <taxon>Phytophthora</taxon>
    </lineage>
</organism>
<reference evidence="1 2" key="1">
    <citation type="submission" date="2024-09" db="EMBL/GenBank/DDBJ databases">
        <title>Genome sequencing and assembly of Phytophthora oleae, isolate VK10A, causative agent of rot of olive drupes.</title>
        <authorList>
            <person name="Conti Taguali S."/>
            <person name="Riolo M."/>
            <person name="La Spada F."/>
            <person name="Cacciola S.O."/>
            <person name="Dionisio G."/>
        </authorList>
    </citation>
    <scope>NUCLEOTIDE SEQUENCE [LARGE SCALE GENOMIC DNA]</scope>
    <source>
        <strain evidence="1 2">VK10A</strain>
    </source>
</reference>
<evidence type="ECO:0000313" key="2">
    <source>
        <dbReference type="Proteomes" id="UP001632037"/>
    </source>
</evidence>
<sequence>MHALNLCIGYGIGLKENVRNMYIPDPNDKEGKVCIKKKVVVTEGGAFPEGGAVIRKLRALNNVFASSRSPERIAKLKEVQTFYKFPQLAAMIDIDVRVASTVKLFRRSIINHPAFNAFSRRQT</sequence>
<accession>A0ABD3FBX1</accession>
<evidence type="ECO:0000313" key="1">
    <source>
        <dbReference type="EMBL" id="KAL3662524.1"/>
    </source>
</evidence>